<gene>
    <name evidence="1" type="ORF">GCM10010885_11520</name>
</gene>
<evidence type="ECO:0000313" key="2">
    <source>
        <dbReference type="Proteomes" id="UP000637695"/>
    </source>
</evidence>
<dbReference type="Proteomes" id="UP000637695">
    <property type="component" value="Unassembled WGS sequence"/>
</dbReference>
<dbReference type="EMBL" id="BMOY01000014">
    <property type="protein sequence ID" value="GGJ03977.1"/>
    <property type="molecule type" value="Genomic_DNA"/>
</dbReference>
<accession>A0A917K8M3</accession>
<keyword evidence="2" id="KW-1185">Reference proteome</keyword>
<reference evidence="1" key="2">
    <citation type="submission" date="2020-09" db="EMBL/GenBank/DDBJ databases">
        <authorList>
            <person name="Sun Q."/>
            <person name="Ohkuma M."/>
        </authorList>
    </citation>
    <scope>NUCLEOTIDE SEQUENCE</scope>
    <source>
        <strain evidence="1">JCM 18487</strain>
    </source>
</reference>
<organism evidence="1 2">
    <name type="scientific">Alicyclobacillus cellulosilyticus</name>
    <dbReference type="NCBI Taxonomy" id="1003997"/>
    <lineage>
        <taxon>Bacteria</taxon>
        <taxon>Bacillati</taxon>
        <taxon>Bacillota</taxon>
        <taxon>Bacilli</taxon>
        <taxon>Bacillales</taxon>
        <taxon>Alicyclobacillaceae</taxon>
        <taxon>Alicyclobacillus</taxon>
    </lineage>
</organism>
<evidence type="ECO:0000313" key="1">
    <source>
        <dbReference type="EMBL" id="GGJ03977.1"/>
    </source>
</evidence>
<reference evidence="1" key="1">
    <citation type="journal article" date="2014" name="Int. J. Syst. Evol. Microbiol.">
        <title>Complete genome sequence of Corynebacterium casei LMG S-19264T (=DSM 44701T), isolated from a smear-ripened cheese.</title>
        <authorList>
            <consortium name="US DOE Joint Genome Institute (JGI-PGF)"/>
            <person name="Walter F."/>
            <person name="Albersmeier A."/>
            <person name="Kalinowski J."/>
            <person name="Ruckert C."/>
        </authorList>
    </citation>
    <scope>NUCLEOTIDE SEQUENCE</scope>
    <source>
        <strain evidence="1">JCM 18487</strain>
    </source>
</reference>
<comment type="caution">
    <text evidence="1">The sequence shown here is derived from an EMBL/GenBank/DDBJ whole genome shotgun (WGS) entry which is preliminary data.</text>
</comment>
<protein>
    <submittedName>
        <fullName evidence="1">Uncharacterized protein</fullName>
    </submittedName>
</protein>
<dbReference type="AlphaFoldDB" id="A0A917K8M3"/>
<sequence>MDMPSAVCPHCNERAYSSAEFDRPWTCPTCGEIVIPDDPSLMDKVDAIIEQYTRFWLRDPQEAEVDTP</sequence>
<dbReference type="RefSeq" id="WP_188881718.1">
    <property type="nucleotide sequence ID" value="NZ_BMOY01000014.1"/>
</dbReference>
<name>A0A917K8M3_9BACL</name>
<proteinExistence type="predicted"/>